<accession>A0A0A9CY77</accession>
<reference evidence="2" key="2">
    <citation type="journal article" date="2015" name="Data Brief">
        <title>Shoot transcriptome of the giant reed, Arundo donax.</title>
        <authorList>
            <person name="Barrero R.A."/>
            <person name="Guerrero F.D."/>
            <person name="Moolhuijzen P."/>
            <person name="Goolsby J.A."/>
            <person name="Tidwell J."/>
            <person name="Bellgard S.E."/>
            <person name="Bellgard M.I."/>
        </authorList>
    </citation>
    <scope>NUCLEOTIDE SEQUENCE</scope>
    <source>
        <tissue evidence="2">Shoot tissue taken approximately 20 cm above the soil surface</tissue>
    </source>
</reference>
<proteinExistence type="predicted"/>
<dbReference type="EMBL" id="GBRH01219540">
    <property type="protein sequence ID" value="JAD78355.1"/>
    <property type="molecule type" value="Transcribed_RNA"/>
</dbReference>
<dbReference type="AlphaFoldDB" id="A0A0A9CY77"/>
<evidence type="ECO:0000313" key="2">
    <source>
        <dbReference type="EMBL" id="JAD78355.1"/>
    </source>
</evidence>
<feature type="transmembrane region" description="Helical" evidence="1">
    <location>
        <begin position="37"/>
        <end position="57"/>
    </location>
</feature>
<keyword evidence="1" id="KW-0472">Membrane</keyword>
<name>A0A0A9CY77_ARUDO</name>
<sequence length="63" mass="7183">MLLWRGAGVFSSNWPQSLHCLNPWMQLISLLHYPTGFYFTLICNLMSFLSHPLTGLLNSKALT</sequence>
<keyword evidence="1" id="KW-1133">Transmembrane helix</keyword>
<protein>
    <submittedName>
        <fullName evidence="2">Uncharacterized protein</fullName>
    </submittedName>
</protein>
<organism evidence="2">
    <name type="scientific">Arundo donax</name>
    <name type="common">Giant reed</name>
    <name type="synonym">Donax arundinaceus</name>
    <dbReference type="NCBI Taxonomy" id="35708"/>
    <lineage>
        <taxon>Eukaryota</taxon>
        <taxon>Viridiplantae</taxon>
        <taxon>Streptophyta</taxon>
        <taxon>Embryophyta</taxon>
        <taxon>Tracheophyta</taxon>
        <taxon>Spermatophyta</taxon>
        <taxon>Magnoliopsida</taxon>
        <taxon>Liliopsida</taxon>
        <taxon>Poales</taxon>
        <taxon>Poaceae</taxon>
        <taxon>PACMAD clade</taxon>
        <taxon>Arundinoideae</taxon>
        <taxon>Arundineae</taxon>
        <taxon>Arundo</taxon>
    </lineage>
</organism>
<evidence type="ECO:0000256" key="1">
    <source>
        <dbReference type="SAM" id="Phobius"/>
    </source>
</evidence>
<keyword evidence="1" id="KW-0812">Transmembrane</keyword>
<reference evidence="2" key="1">
    <citation type="submission" date="2014-09" db="EMBL/GenBank/DDBJ databases">
        <authorList>
            <person name="Magalhaes I.L.F."/>
            <person name="Oliveira U."/>
            <person name="Santos F.R."/>
            <person name="Vidigal T.H.D.A."/>
            <person name="Brescovit A.D."/>
            <person name="Santos A.J."/>
        </authorList>
    </citation>
    <scope>NUCLEOTIDE SEQUENCE</scope>
    <source>
        <tissue evidence="2">Shoot tissue taken approximately 20 cm above the soil surface</tissue>
    </source>
</reference>